<protein>
    <recommendedName>
        <fullName evidence="4">GSCFA domain-containing protein</fullName>
    </recommendedName>
</protein>
<keyword evidence="6" id="KW-1185">Reference proteome</keyword>
<evidence type="ECO:0000313" key="6">
    <source>
        <dbReference type="Proteomes" id="UP000503222"/>
    </source>
</evidence>
<proteinExistence type="predicted"/>
<accession>A0A6G7YMU0</accession>
<keyword evidence="1" id="KW-0677">Repeat</keyword>
<dbReference type="InterPro" id="IPR051012">
    <property type="entry name" value="CellSynth/LPSAsmb/PSIAsmb"/>
</dbReference>
<reference evidence="5 6" key="1">
    <citation type="submission" date="2020-03" db="EMBL/GenBank/DDBJ databases">
        <title>Sphingomonas sp. nov., isolated from fish.</title>
        <authorList>
            <person name="Hyun D.-W."/>
            <person name="Bae J.-W."/>
        </authorList>
    </citation>
    <scope>NUCLEOTIDE SEQUENCE [LARGE SCALE GENOMIC DNA]</scope>
    <source>
        <strain evidence="5 6">HDW15B</strain>
    </source>
</reference>
<dbReference type="InterPro" id="IPR019734">
    <property type="entry name" value="TPR_rpt"/>
</dbReference>
<dbReference type="EMBL" id="CP049869">
    <property type="protein sequence ID" value="QIK78059.1"/>
    <property type="molecule type" value="Genomic_DNA"/>
</dbReference>
<organism evidence="5 6">
    <name type="scientific">Sphingomonas piscis</name>
    <dbReference type="NCBI Taxonomy" id="2714943"/>
    <lineage>
        <taxon>Bacteria</taxon>
        <taxon>Pseudomonadati</taxon>
        <taxon>Pseudomonadota</taxon>
        <taxon>Alphaproteobacteria</taxon>
        <taxon>Sphingomonadales</taxon>
        <taxon>Sphingomonadaceae</taxon>
        <taxon>Sphingomonas</taxon>
    </lineage>
</organism>
<evidence type="ECO:0000256" key="3">
    <source>
        <dbReference type="PROSITE-ProRule" id="PRU00339"/>
    </source>
</evidence>
<dbReference type="Gene3D" id="1.25.40.10">
    <property type="entry name" value="Tetratricopeptide repeat domain"/>
    <property type="match status" value="1"/>
</dbReference>
<dbReference type="InterPro" id="IPR011990">
    <property type="entry name" value="TPR-like_helical_dom_sf"/>
</dbReference>
<gene>
    <name evidence="5" type="ORF">G7077_03165</name>
</gene>
<feature type="repeat" description="TPR" evidence="3">
    <location>
        <begin position="356"/>
        <end position="389"/>
    </location>
</feature>
<evidence type="ECO:0000313" key="5">
    <source>
        <dbReference type="EMBL" id="QIK78059.1"/>
    </source>
</evidence>
<dbReference type="SUPFAM" id="SSF48452">
    <property type="entry name" value="TPR-like"/>
    <property type="match status" value="1"/>
</dbReference>
<dbReference type="InterPro" id="IPR014982">
    <property type="entry name" value="GSCFA"/>
</dbReference>
<evidence type="ECO:0000256" key="2">
    <source>
        <dbReference type="ARBA" id="ARBA00022803"/>
    </source>
</evidence>
<dbReference type="AlphaFoldDB" id="A0A6G7YMU0"/>
<dbReference type="KEGG" id="spii:G7077_03165"/>
<evidence type="ECO:0000259" key="4">
    <source>
        <dbReference type="Pfam" id="PF08885"/>
    </source>
</evidence>
<dbReference type="Proteomes" id="UP000503222">
    <property type="component" value="Chromosome"/>
</dbReference>
<keyword evidence="2 3" id="KW-0802">TPR repeat</keyword>
<dbReference type="PANTHER" id="PTHR45586:SF1">
    <property type="entry name" value="LIPOPOLYSACCHARIDE ASSEMBLY PROTEIN B"/>
    <property type="match status" value="1"/>
</dbReference>
<sequence length="494" mass="54984">MIGEEASTVRSADQANSSSPLAKLSYEEAIANNQAALSRWPRDQEAQEARLVPFCQPGIRPTFSIHPDDLIFTIGSCFARNIEQHLIAGGFSVAVSRFDEMCQAEGVKVKSNTLNKFVAQSIVNELSWALEPGAEFPRESIVEVKNERYLDMQLAPGLLPTSLDTALRTRRAVSSYMRMVKDAKVVIVTLGLAEAWYDTALDLYTNTMPMKGTVERYPGRFEHHVLEYNQLLRSLRHMLSLLEQYGNPDFRMILTVSPVAMGATFTEHDALVANTYSKAVQRAAVEAICREHDRVDYLPTFESVTLSDQSLAWREDRAHVSTDIVRLNVLRMEKAYSARTADTSSEQSLDAAHVEAVKLAKEGKSLAKAGDMQAADQLFRRAVELAPDEVLPHLYWGDALYRQGHFGEAARELQTAMDLGGRVYEIAYTLAKCHAKVLNWPQAEVAARAAIEDSPDAAGPYKLLSKALKQLGHTAEAERFLAKHQQLTEQQTQA</sequence>
<feature type="domain" description="GSCFA" evidence="4">
    <location>
        <begin position="71"/>
        <end position="326"/>
    </location>
</feature>
<dbReference type="PANTHER" id="PTHR45586">
    <property type="entry name" value="TPR REPEAT-CONTAINING PROTEIN PA4667"/>
    <property type="match status" value="1"/>
</dbReference>
<evidence type="ECO:0000256" key="1">
    <source>
        <dbReference type="ARBA" id="ARBA00022737"/>
    </source>
</evidence>
<name>A0A6G7YMU0_9SPHN</name>
<dbReference type="PROSITE" id="PS50005">
    <property type="entry name" value="TPR"/>
    <property type="match status" value="1"/>
</dbReference>
<dbReference type="RefSeq" id="WP_166410453.1">
    <property type="nucleotide sequence ID" value="NZ_CP049869.1"/>
</dbReference>
<dbReference type="Pfam" id="PF08885">
    <property type="entry name" value="GSCFA"/>
    <property type="match status" value="1"/>
</dbReference>